<evidence type="ECO:0000313" key="3">
    <source>
        <dbReference type="EMBL" id="MDC8757825.1"/>
    </source>
</evidence>
<name>A0ABT5K042_9BURK</name>
<dbReference type="InterPro" id="IPR036298">
    <property type="entry name" value="Chalcone_isomerase_sf"/>
</dbReference>
<dbReference type="Proteomes" id="UP001221208">
    <property type="component" value="Unassembled WGS sequence"/>
</dbReference>
<keyword evidence="4" id="KW-1185">Reference proteome</keyword>
<evidence type="ECO:0000313" key="4">
    <source>
        <dbReference type="Proteomes" id="UP001221208"/>
    </source>
</evidence>
<protein>
    <submittedName>
        <fullName evidence="3">Chalcone isomerase family protein</fullName>
    </submittedName>
</protein>
<keyword evidence="3" id="KW-0413">Isomerase</keyword>
<dbReference type="Pfam" id="PF16036">
    <property type="entry name" value="Chalcone_3"/>
    <property type="match status" value="1"/>
</dbReference>
<feature type="signal peptide" evidence="1">
    <location>
        <begin position="1"/>
        <end position="28"/>
    </location>
</feature>
<accession>A0ABT5K042</accession>
<organism evidence="3 4">
    <name type="scientific">Janthinobacterium fluminis</name>
    <dbReference type="NCBI Taxonomy" id="2987524"/>
    <lineage>
        <taxon>Bacteria</taxon>
        <taxon>Pseudomonadati</taxon>
        <taxon>Pseudomonadota</taxon>
        <taxon>Betaproteobacteria</taxon>
        <taxon>Burkholderiales</taxon>
        <taxon>Oxalobacteraceae</taxon>
        <taxon>Janthinobacterium</taxon>
    </lineage>
</organism>
<dbReference type="RefSeq" id="WP_273670501.1">
    <property type="nucleotide sequence ID" value="NZ_JAQQXR010000003.1"/>
</dbReference>
<comment type="caution">
    <text evidence="3">The sequence shown here is derived from an EMBL/GenBank/DDBJ whole genome shotgun (WGS) entry which is preliminary data.</text>
</comment>
<dbReference type="SUPFAM" id="SSF54626">
    <property type="entry name" value="Chalcone isomerase"/>
    <property type="match status" value="1"/>
</dbReference>
<keyword evidence="1" id="KW-0732">Signal</keyword>
<dbReference type="InterPro" id="IPR016087">
    <property type="entry name" value="Chalcone_isomerase"/>
</dbReference>
<gene>
    <name evidence="3" type="ORF">OIK44_09520</name>
</gene>
<feature type="chain" id="PRO_5047334108" evidence="1">
    <location>
        <begin position="29"/>
        <end position="199"/>
    </location>
</feature>
<dbReference type="EMBL" id="JAQQXR010000003">
    <property type="protein sequence ID" value="MDC8757825.1"/>
    <property type="molecule type" value="Genomic_DNA"/>
</dbReference>
<feature type="domain" description="Chalcone isomerase" evidence="2">
    <location>
        <begin position="28"/>
        <end position="196"/>
    </location>
</feature>
<sequence length="199" mass="21258">MTKQHINGARRLLAAACLAAVLSPGALAVEVGGVKLDDTALVAGKELKLNGAGVRYKAIFKVYAAGLYLPEKRSNVAEILALSGPRRVAMVMLRDVSSEDFGLAFMTGLNNNSDKADKAKILNQTMQFGQMFALLPGLKKGDMLALDWLPGVGTQCQLNGKKIGEVMPDQAFYNAVLKIWIGDKPVDNSLKPKLLGESG</sequence>
<evidence type="ECO:0000256" key="1">
    <source>
        <dbReference type="SAM" id="SignalP"/>
    </source>
</evidence>
<dbReference type="GO" id="GO:0016853">
    <property type="term" value="F:isomerase activity"/>
    <property type="evidence" value="ECO:0007669"/>
    <property type="project" value="UniProtKB-KW"/>
</dbReference>
<evidence type="ECO:0000259" key="2">
    <source>
        <dbReference type="Pfam" id="PF16036"/>
    </source>
</evidence>
<dbReference type="InterPro" id="IPR016088">
    <property type="entry name" value="Chalcone_isomerase_3-sand"/>
</dbReference>
<dbReference type="Gene3D" id="3.50.70.10">
    <property type="match status" value="1"/>
</dbReference>
<proteinExistence type="predicted"/>
<reference evidence="3 4" key="1">
    <citation type="submission" date="2022-10" db="EMBL/GenBank/DDBJ databases">
        <title>Janthinobacterium sp. hw3 Genome sequencing.</title>
        <authorList>
            <person name="Park S."/>
        </authorList>
    </citation>
    <scope>NUCLEOTIDE SEQUENCE [LARGE SCALE GENOMIC DNA]</scope>
    <source>
        <strain evidence="4">hw3</strain>
    </source>
</reference>